<keyword evidence="4" id="KW-1185">Reference proteome</keyword>
<reference evidence="3" key="1">
    <citation type="submission" date="2022-11" db="EMBL/GenBank/DDBJ databases">
        <title>Centuries of genome instability and evolution in soft-shell clam transmissible cancer (bioRxiv).</title>
        <authorList>
            <person name="Hart S.F.M."/>
            <person name="Yonemitsu M.A."/>
            <person name="Giersch R.M."/>
            <person name="Beal B.F."/>
            <person name="Arriagada G."/>
            <person name="Davis B.W."/>
            <person name="Ostrander E.A."/>
            <person name="Goff S.P."/>
            <person name="Metzger M.J."/>
        </authorList>
    </citation>
    <scope>NUCLEOTIDE SEQUENCE</scope>
    <source>
        <strain evidence="3">MELC-2E11</strain>
        <tissue evidence="3">Siphon/mantle</tissue>
    </source>
</reference>
<proteinExistence type="predicted"/>
<feature type="region of interest" description="Disordered" evidence="1">
    <location>
        <begin position="1"/>
        <end position="85"/>
    </location>
</feature>
<evidence type="ECO:0000256" key="1">
    <source>
        <dbReference type="SAM" id="MobiDB-lite"/>
    </source>
</evidence>
<evidence type="ECO:0000313" key="3">
    <source>
        <dbReference type="EMBL" id="WAR28448.1"/>
    </source>
</evidence>
<dbReference type="Proteomes" id="UP001164746">
    <property type="component" value="Chromosome 15"/>
</dbReference>
<dbReference type="EMBL" id="CP111026">
    <property type="protein sequence ID" value="WAR28448.1"/>
    <property type="molecule type" value="Genomic_DNA"/>
</dbReference>
<dbReference type="InterPro" id="IPR041539">
    <property type="entry name" value="CxC5"/>
</dbReference>
<evidence type="ECO:0000313" key="4">
    <source>
        <dbReference type="Proteomes" id="UP001164746"/>
    </source>
</evidence>
<name>A0ABY7G5K3_MYAAR</name>
<evidence type="ECO:0000259" key="2">
    <source>
        <dbReference type="Pfam" id="PF18718"/>
    </source>
</evidence>
<sequence length="722" mass="82972">MEQQTRASRKLWDSPKTATGARRSIWERSPSPRCRTPTESERQTFWKRSPSPGCQTPRRRPRVEQPKLDQCSKSPWQSEHNHGKSNDLSTIIQKYGLNTFVCAVQTDKHIPKNFVNRDDYFLKIMQEVDKSMNIKHVIELQRLCEKIPDETRLVDCGAKFKTVLWKASRAHKEPLLNFIAPVVDACLIPDCGGKVYPASKSNITLFKITGPEPGLKCSLRCRSCGARYYISHYTIPNVGRRYYDVKYKTSQKESSNWVNHAFVSHKAFAEIYNGVYDENRAPEFHEWKKATFAESRSEDSSLAGDDGDDGDDGDGVCQDDEYLDVKGMSAKMALNSFFACELEKEIDERNLTAHITFNQKNTENDVLGKIDQYRRDEIYPHSCSANCKKKGCENLRVIDACWKLNIFHCLMSVPQHVDGYPLLSFPNVCVNEPRAGSVFCQDHFQLLQRNGVPTEKKSFLQHVGCKGADSTSQMEAKVMAFAGSIQQTGQTAIEYQGMYFSLDLRQGTKSMVLRTRPSSWESSGKSLCNKDIGQKGKLRQKSRGHFMCVTGGGHIMYFNPLFKAESPSQVFMQTIKVIYEDVRHVPHEHLDSHLETYFLAYDNMCHLDSLRGSKVPLPLQEPYQLLWFKIKKVIDRLHLSNHKNKKCHTKYNPDVLPAGYNTQAAEQTFSWLGRFKKVVNSMTQMHHLFYLHRMIKRRNSYTEICRKNNREPVIPLVPRTVR</sequence>
<organism evidence="3 4">
    <name type="scientific">Mya arenaria</name>
    <name type="common">Soft-shell clam</name>
    <dbReference type="NCBI Taxonomy" id="6604"/>
    <lineage>
        <taxon>Eukaryota</taxon>
        <taxon>Metazoa</taxon>
        <taxon>Spiralia</taxon>
        <taxon>Lophotrochozoa</taxon>
        <taxon>Mollusca</taxon>
        <taxon>Bivalvia</taxon>
        <taxon>Autobranchia</taxon>
        <taxon>Heteroconchia</taxon>
        <taxon>Euheterodonta</taxon>
        <taxon>Imparidentia</taxon>
        <taxon>Neoheterodontei</taxon>
        <taxon>Myida</taxon>
        <taxon>Myoidea</taxon>
        <taxon>Myidae</taxon>
        <taxon>Mya</taxon>
    </lineage>
</organism>
<protein>
    <recommendedName>
        <fullName evidence="2">CxC5 like cysteine cluster associated with KDZ domain-containing protein</fullName>
    </recommendedName>
</protein>
<accession>A0ABY7G5K3</accession>
<dbReference type="Pfam" id="PF18718">
    <property type="entry name" value="CxC5"/>
    <property type="match status" value="1"/>
</dbReference>
<gene>
    <name evidence="3" type="ORF">MAR_014152</name>
</gene>
<feature type="domain" description="CxC5 like cysteine cluster associated with KDZ" evidence="2">
    <location>
        <begin position="178"/>
        <end position="265"/>
    </location>
</feature>